<comment type="subcellular location">
    <subcellularLocation>
        <location evidence="1">Secreted</location>
    </subcellularLocation>
</comment>
<reference evidence="7" key="1">
    <citation type="submission" date="2023-03" db="EMBL/GenBank/DDBJ databases">
        <title>Massive genome expansion in bonnet fungi (Mycena s.s.) driven by repeated elements and novel gene families across ecological guilds.</title>
        <authorList>
            <consortium name="Lawrence Berkeley National Laboratory"/>
            <person name="Harder C.B."/>
            <person name="Miyauchi S."/>
            <person name="Viragh M."/>
            <person name="Kuo A."/>
            <person name="Thoen E."/>
            <person name="Andreopoulos B."/>
            <person name="Lu D."/>
            <person name="Skrede I."/>
            <person name="Drula E."/>
            <person name="Henrissat B."/>
            <person name="Morin E."/>
            <person name="Kohler A."/>
            <person name="Barry K."/>
            <person name="LaButti K."/>
            <person name="Morin E."/>
            <person name="Salamov A."/>
            <person name="Lipzen A."/>
            <person name="Mereny Z."/>
            <person name="Hegedus B."/>
            <person name="Baldrian P."/>
            <person name="Stursova M."/>
            <person name="Weitz H."/>
            <person name="Taylor A."/>
            <person name="Grigoriev I.V."/>
            <person name="Nagy L.G."/>
            <person name="Martin F."/>
            <person name="Kauserud H."/>
        </authorList>
    </citation>
    <scope>NUCLEOTIDE SEQUENCE</scope>
    <source>
        <strain evidence="7">CBHHK188m</strain>
    </source>
</reference>
<evidence type="ECO:0000313" key="7">
    <source>
        <dbReference type="EMBL" id="KAJ7771350.1"/>
    </source>
</evidence>
<keyword evidence="3" id="KW-0964">Secreted</keyword>
<dbReference type="Proteomes" id="UP001215280">
    <property type="component" value="Unassembled WGS sequence"/>
</dbReference>
<sequence>MNAFHLSLLAFAAVVPARPSALSRPAQVALQDNVKVRVPVQLGVMSRCPDALLCESVFDQVLQQVGSKIDISLVYVANFNSTDPEFGITCMHGPGECAGNVQQLCAAKYSTKWWEFVQCQNSRGRFQVGVPDLTLQCAQKVGIDWETSGVGSCAGLDASGKGTEGIELLQESVSLGKSLGLEKSCTVLINHKQMCVHDGEWDECEGNVDDFVGKINSEYELINGYSS</sequence>
<dbReference type="GO" id="GO:0016671">
    <property type="term" value="F:oxidoreductase activity, acting on a sulfur group of donors, disulfide as acceptor"/>
    <property type="evidence" value="ECO:0007669"/>
    <property type="project" value="InterPro"/>
</dbReference>
<dbReference type="EMBL" id="JARJLG010000021">
    <property type="protein sequence ID" value="KAJ7771350.1"/>
    <property type="molecule type" value="Genomic_DNA"/>
</dbReference>
<evidence type="ECO:0000256" key="3">
    <source>
        <dbReference type="ARBA" id="ARBA00022525"/>
    </source>
</evidence>
<keyword evidence="5" id="KW-0325">Glycoprotein</keyword>
<evidence type="ECO:0000256" key="2">
    <source>
        <dbReference type="ARBA" id="ARBA00005679"/>
    </source>
</evidence>
<keyword evidence="8" id="KW-1185">Reference proteome</keyword>
<gene>
    <name evidence="7" type="ORF">DFH07DRAFT_866378</name>
</gene>
<dbReference type="PANTHER" id="PTHR13234:SF8">
    <property type="entry name" value="GAMMA-INTERFERON-INDUCIBLE LYSOSOMAL THIOL REDUCTASE"/>
    <property type="match status" value="1"/>
</dbReference>
<accession>A0AAD7JV86</accession>
<evidence type="ECO:0000256" key="1">
    <source>
        <dbReference type="ARBA" id="ARBA00004613"/>
    </source>
</evidence>
<comment type="caution">
    <text evidence="7">The sequence shown here is derived from an EMBL/GenBank/DDBJ whole genome shotgun (WGS) entry which is preliminary data.</text>
</comment>
<feature type="signal peptide" evidence="6">
    <location>
        <begin position="1"/>
        <end position="17"/>
    </location>
</feature>
<evidence type="ECO:0000313" key="8">
    <source>
        <dbReference type="Proteomes" id="UP001215280"/>
    </source>
</evidence>
<dbReference type="GO" id="GO:0005576">
    <property type="term" value="C:extracellular region"/>
    <property type="evidence" value="ECO:0007669"/>
    <property type="project" value="UniProtKB-SubCell"/>
</dbReference>
<organism evidence="7 8">
    <name type="scientific">Mycena maculata</name>
    <dbReference type="NCBI Taxonomy" id="230809"/>
    <lineage>
        <taxon>Eukaryota</taxon>
        <taxon>Fungi</taxon>
        <taxon>Dikarya</taxon>
        <taxon>Basidiomycota</taxon>
        <taxon>Agaricomycotina</taxon>
        <taxon>Agaricomycetes</taxon>
        <taxon>Agaricomycetidae</taxon>
        <taxon>Agaricales</taxon>
        <taxon>Marasmiineae</taxon>
        <taxon>Mycenaceae</taxon>
        <taxon>Mycena</taxon>
    </lineage>
</organism>
<dbReference type="PANTHER" id="PTHR13234">
    <property type="entry name" value="GAMMA-INTERFERON INDUCIBLE LYSOSOMAL THIOL REDUCTASE GILT"/>
    <property type="match status" value="1"/>
</dbReference>
<keyword evidence="4 6" id="KW-0732">Signal</keyword>
<comment type="similarity">
    <text evidence="2">Belongs to the GILT family.</text>
</comment>
<dbReference type="AlphaFoldDB" id="A0AAD7JV86"/>
<evidence type="ECO:0000256" key="5">
    <source>
        <dbReference type="ARBA" id="ARBA00023180"/>
    </source>
</evidence>
<dbReference type="InterPro" id="IPR004911">
    <property type="entry name" value="Interferon-induced_GILT"/>
</dbReference>
<name>A0AAD7JV86_9AGAR</name>
<proteinExistence type="inferred from homology"/>
<feature type="chain" id="PRO_5042018158" evidence="6">
    <location>
        <begin position="18"/>
        <end position="227"/>
    </location>
</feature>
<dbReference type="Pfam" id="PF03227">
    <property type="entry name" value="GILT"/>
    <property type="match status" value="1"/>
</dbReference>
<protein>
    <submittedName>
        <fullName evidence="7">Uncharacterized protein</fullName>
    </submittedName>
</protein>
<evidence type="ECO:0000256" key="4">
    <source>
        <dbReference type="ARBA" id="ARBA00022729"/>
    </source>
</evidence>
<evidence type="ECO:0000256" key="6">
    <source>
        <dbReference type="SAM" id="SignalP"/>
    </source>
</evidence>